<proteinExistence type="predicted"/>
<dbReference type="InterPro" id="IPR011741">
    <property type="entry name" value="Phg_2220_C"/>
</dbReference>
<dbReference type="PANTHER" id="PTHR37293:SF9">
    <property type="entry name" value="PHI ETA ORF 22-LIKE PROTEIN"/>
    <property type="match status" value="1"/>
</dbReference>
<dbReference type="InterPro" id="IPR053162">
    <property type="entry name" value="DnaD"/>
</dbReference>
<dbReference type="Pfam" id="PF09524">
    <property type="entry name" value="Phg_2220_C"/>
    <property type="match status" value="1"/>
</dbReference>
<sequence>MGICRVSKNKNYVVMNRTALNDERLSWKAKGIIAYMLSMPDDWTFYIEELVKHSTDGEASFRSGFKELKTHGYVKRYPLREGNRITGWETVVHEVPQDDSLDGEFQQVENLHVENEDVENEDVENQRLLSTDSTKYLSKPNTDDTKDNIPFKEIVSYLNVKTSTAYKPSSKKTKQLIAARWKEGFTLDDFKKVIDNKVAEWLNDSKMSQYLRPETLFGTKFESYLNQKGGVTNAKDQAAEQSADDYQLPF</sequence>
<keyword evidence="3" id="KW-1185">Reference proteome</keyword>
<accession>A0ABU4J275</accession>
<protein>
    <submittedName>
        <fullName evidence="2">Conserved phage C-terminal domain-containing protein</fullName>
    </submittedName>
</protein>
<reference evidence="3" key="1">
    <citation type="submission" date="2023-07" db="EMBL/GenBank/DDBJ databases">
        <title>Draft genomic sequences of Priestia flexa CCM isolated from the soil of an abandoned mine contaminated by free cyanide in the high Andean zone of Tacna, Peru.</title>
        <authorList>
            <person name="Caceda Quiroz C.J."/>
            <person name="Maraza Chooque G.J."/>
            <person name="Fora Quispe G.L."/>
            <person name="Carpio Mamani M."/>
        </authorList>
    </citation>
    <scope>NUCLEOTIDE SEQUENCE [LARGE SCALE GENOMIC DNA]</scope>
    <source>
        <strain evidence="3">CCM</strain>
    </source>
</reference>
<dbReference type="NCBIfam" id="TIGR02220">
    <property type="entry name" value="phg_TIGR02220"/>
    <property type="match status" value="1"/>
</dbReference>
<dbReference type="Proteomes" id="UP001284771">
    <property type="component" value="Unassembled WGS sequence"/>
</dbReference>
<dbReference type="RefSeq" id="WP_318757179.1">
    <property type="nucleotide sequence ID" value="NZ_JAWUZT010000005.1"/>
</dbReference>
<organism evidence="2 3">
    <name type="scientific">Priestia flexa</name>
    <dbReference type="NCBI Taxonomy" id="86664"/>
    <lineage>
        <taxon>Bacteria</taxon>
        <taxon>Bacillati</taxon>
        <taxon>Bacillota</taxon>
        <taxon>Bacilli</taxon>
        <taxon>Bacillales</taxon>
        <taxon>Bacillaceae</taxon>
        <taxon>Priestia</taxon>
    </lineage>
</organism>
<name>A0ABU4J275_9BACI</name>
<evidence type="ECO:0000313" key="3">
    <source>
        <dbReference type="Proteomes" id="UP001284771"/>
    </source>
</evidence>
<evidence type="ECO:0000259" key="1">
    <source>
        <dbReference type="Pfam" id="PF09524"/>
    </source>
</evidence>
<comment type="caution">
    <text evidence="2">The sequence shown here is derived from an EMBL/GenBank/DDBJ whole genome shotgun (WGS) entry which is preliminary data.</text>
</comment>
<dbReference type="EMBL" id="JAWUZT010000005">
    <property type="protein sequence ID" value="MDW8515083.1"/>
    <property type="molecule type" value="Genomic_DNA"/>
</dbReference>
<dbReference type="PANTHER" id="PTHR37293">
    <property type="entry name" value="PHAGE REPLICATION PROTEIN-RELATED"/>
    <property type="match status" value="1"/>
</dbReference>
<gene>
    <name evidence="2" type="ORF">RIB56_02980</name>
</gene>
<evidence type="ECO:0000313" key="2">
    <source>
        <dbReference type="EMBL" id="MDW8515083.1"/>
    </source>
</evidence>
<feature type="domain" description="Phage conserved hypothetical protein C-terminal" evidence="1">
    <location>
        <begin position="154"/>
        <end position="226"/>
    </location>
</feature>